<dbReference type="Pfam" id="PF01636">
    <property type="entry name" value="APH"/>
    <property type="match status" value="1"/>
</dbReference>
<reference evidence="2 3" key="1">
    <citation type="submission" date="2017-03" db="EMBL/GenBank/DDBJ databases">
        <title>Genomes of endolithic fungi from Antarctica.</title>
        <authorList>
            <person name="Coleine C."/>
            <person name="Masonjones S."/>
            <person name="Stajich J.E."/>
        </authorList>
    </citation>
    <scope>NUCLEOTIDE SEQUENCE [LARGE SCALE GENOMIC DNA]</scope>
    <source>
        <strain evidence="2 3">CCFEE 5184</strain>
    </source>
</reference>
<gene>
    <name evidence="2" type="ORF">B0A55_12414</name>
</gene>
<dbReference type="CDD" id="cd05120">
    <property type="entry name" value="APH_ChoK_like"/>
    <property type="match status" value="1"/>
</dbReference>
<dbReference type="PANTHER" id="PTHR21310:SF55">
    <property type="entry name" value="AMINOGLYCOSIDE PHOSPHOTRANSFERASE DOMAIN-CONTAINING PROTEIN"/>
    <property type="match status" value="1"/>
</dbReference>
<feature type="domain" description="Aminoglycoside phosphotransferase" evidence="1">
    <location>
        <begin position="49"/>
        <end position="251"/>
    </location>
</feature>
<evidence type="ECO:0000313" key="2">
    <source>
        <dbReference type="EMBL" id="TKA56311.1"/>
    </source>
</evidence>
<comment type="caution">
    <text evidence="2">The sequence shown here is derived from an EMBL/GenBank/DDBJ whole genome shotgun (WGS) entry which is preliminary data.</text>
</comment>
<accession>A0A4U0W264</accession>
<dbReference type="Gene3D" id="3.90.1200.10">
    <property type="match status" value="1"/>
</dbReference>
<evidence type="ECO:0000259" key="1">
    <source>
        <dbReference type="Pfam" id="PF01636"/>
    </source>
</evidence>
<keyword evidence="3" id="KW-1185">Reference proteome</keyword>
<evidence type="ECO:0000313" key="3">
    <source>
        <dbReference type="Proteomes" id="UP000309340"/>
    </source>
</evidence>
<dbReference type="STRING" id="329884.A0A4U0W264"/>
<dbReference type="InterPro" id="IPR051678">
    <property type="entry name" value="AGP_Transferase"/>
</dbReference>
<name>A0A4U0W264_9PEZI</name>
<organism evidence="2 3">
    <name type="scientific">Friedmanniomyces simplex</name>
    <dbReference type="NCBI Taxonomy" id="329884"/>
    <lineage>
        <taxon>Eukaryota</taxon>
        <taxon>Fungi</taxon>
        <taxon>Dikarya</taxon>
        <taxon>Ascomycota</taxon>
        <taxon>Pezizomycotina</taxon>
        <taxon>Dothideomycetes</taxon>
        <taxon>Dothideomycetidae</taxon>
        <taxon>Mycosphaerellales</taxon>
        <taxon>Teratosphaeriaceae</taxon>
        <taxon>Friedmanniomyces</taxon>
    </lineage>
</organism>
<dbReference type="EMBL" id="NAJQ01001587">
    <property type="protein sequence ID" value="TKA56311.1"/>
    <property type="molecule type" value="Genomic_DNA"/>
</dbReference>
<dbReference type="PANTHER" id="PTHR21310">
    <property type="entry name" value="AMINOGLYCOSIDE PHOSPHOTRANSFERASE-RELATED-RELATED"/>
    <property type="match status" value="1"/>
</dbReference>
<dbReference type="Proteomes" id="UP000309340">
    <property type="component" value="Unassembled WGS sequence"/>
</dbReference>
<proteinExistence type="predicted"/>
<sequence length="281" mass="32444">MSERRETERGDAHTSSWKGPLIALLFKCLCRRPARRFFRTSGGVLFVSSRICIKSTYRTCHAEAHAMEFVTQNTSIPVPKVYFVSEHKGRVYIVMQRIKGSNASYGWGLRSEASKQNILRQLKRMIEELRNLPPPTGVGVANVDRGPIYDLRLPNHFSWGPFRSVAEFHRALADGQDIASITDDKFQDLQELALFYDQPWTQSVFTHGDLSSFNILCRGDDVVGIVDWETAGWLPPYWEYVTAWNVNPRNPFWQAEVDKFLTPLPYAQKMDEIRRKYFGLF</sequence>
<dbReference type="InterPro" id="IPR002575">
    <property type="entry name" value="Aminoglycoside_PTrfase"/>
</dbReference>
<dbReference type="InterPro" id="IPR011009">
    <property type="entry name" value="Kinase-like_dom_sf"/>
</dbReference>
<dbReference type="OrthoDB" id="8300194at2759"/>
<dbReference type="AlphaFoldDB" id="A0A4U0W264"/>
<protein>
    <recommendedName>
        <fullName evidence="1">Aminoglycoside phosphotransferase domain-containing protein</fullName>
    </recommendedName>
</protein>
<dbReference type="SUPFAM" id="SSF56112">
    <property type="entry name" value="Protein kinase-like (PK-like)"/>
    <property type="match status" value="1"/>
</dbReference>